<accession>A0A0W0YIZ5</accession>
<dbReference type="AlphaFoldDB" id="A0A0W0YIZ5"/>
<comment type="pathway">
    <text evidence="1">Cofactor biosynthesis; ubiquinone biosynthesis.</text>
</comment>
<dbReference type="OrthoDB" id="5297354at2"/>
<dbReference type="EMBL" id="LNYW01000074">
    <property type="protein sequence ID" value="KTD56483.1"/>
    <property type="molecule type" value="Genomic_DNA"/>
</dbReference>
<evidence type="ECO:0000313" key="2">
    <source>
        <dbReference type="EMBL" id="KTD56483.1"/>
    </source>
</evidence>
<dbReference type="NCBIfam" id="NF047835">
    <property type="entry name" value="UbiqAccUbiK"/>
    <property type="match status" value="1"/>
</dbReference>
<organism evidence="2 3">
    <name type="scientific">Legionella shakespearei DSM 23087</name>
    <dbReference type="NCBI Taxonomy" id="1122169"/>
    <lineage>
        <taxon>Bacteria</taxon>
        <taxon>Pseudomonadati</taxon>
        <taxon>Pseudomonadota</taxon>
        <taxon>Gammaproteobacteria</taxon>
        <taxon>Legionellales</taxon>
        <taxon>Legionellaceae</taxon>
        <taxon>Legionella</taxon>
    </lineage>
</organism>
<protein>
    <recommendedName>
        <fullName evidence="1">Ubiquinone biosynthesis accessory factor UbiK</fullName>
    </recommendedName>
</protein>
<sequence length="85" mass="9942">MFDPKQFDELAKSLFATLPNSLQNIEKDIQQKFKEVLQATFTRMDLITRDEFDVQCKVLARTREKLEQLQAQVDALLHSQNKSND</sequence>
<dbReference type="UniPathway" id="UPA00232"/>
<dbReference type="eggNOG" id="COG2960">
    <property type="taxonomic scope" value="Bacteria"/>
</dbReference>
<dbReference type="GO" id="GO:0006744">
    <property type="term" value="P:ubiquinone biosynthetic process"/>
    <property type="evidence" value="ECO:0007669"/>
    <property type="project" value="UniProtKB-UniRule"/>
</dbReference>
<keyword evidence="3" id="KW-1185">Reference proteome</keyword>
<reference evidence="2 3" key="1">
    <citation type="submission" date="2015-11" db="EMBL/GenBank/DDBJ databases">
        <title>Genomic analysis of 38 Legionella species identifies large and diverse effector repertoires.</title>
        <authorList>
            <person name="Burstein D."/>
            <person name="Amaro F."/>
            <person name="Zusman T."/>
            <person name="Lifshitz Z."/>
            <person name="Cohen O."/>
            <person name="Gilbert J.A."/>
            <person name="Pupko T."/>
            <person name="Shuman H.A."/>
            <person name="Segal G."/>
        </authorList>
    </citation>
    <scope>NUCLEOTIDE SEQUENCE [LARGE SCALE GENOMIC DNA]</scope>
    <source>
        <strain evidence="2 3">ATCC 49655</strain>
    </source>
</reference>
<gene>
    <name evidence="1" type="primary">ubiK</name>
    <name evidence="2" type="ORF">Lsha_2882</name>
</gene>
<dbReference type="STRING" id="1122169.Lsha_2882"/>
<dbReference type="Pfam" id="PF04380">
    <property type="entry name" value="BMFP"/>
    <property type="match status" value="1"/>
</dbReference>
<dbReference type="GO" id="GO:0005829">
    <property type="term" value="C:cytosol"/>
    <property type="evidence" value="ECO:0007669"/>
    <property type="project" value="TreeGrafter"/>
</dbReference>
<dbReference type="RefSeq" id="WP_018577703.1">
    <property type="nucleotide sequence ID" value="NZ_KB892406.1"/>
</dbReference>
<dbReference type="PANTHER" id="PTHR38040">
    <property type="entry name" value="UBIQUINONE BIOSYNTHESIS ACCESSORY FACTOR UBIK"/>
    <property type="match status" value="1"/>
</dbReference>
<dbReference type="PATRIC" id="fig|1122169.6.peg.3313"/>
<comment type="similarity">
    <text evidence="1">Belongs to the UbiK family.</text>
</comment>
<dbReference type="Proteomes" id="UP000054600">
    <property type="component" value="Unassembled WGS sequence"/>
</dbReference>
<evidence type="ECO:0000256" key="1">
    <source>
        <dbReference type="HAMAP-Rule" id="MF_02216"/>
    </source>
</evidence>
<dbReference type="HAMAP" id="MF_02216">
    <property type="entry name" value="UbiK"/>
    <property type="match status" value="1"/>
</dbReference>
<dbReference type="PANTHER" id="PTHR38040:SF1">
    <property type="entry name" value="UBIQUINONE BIOSYNTHESIS ACCESSORY FACTOR UBIK"/>
    <property type="match status" value="1"/>
</dbReference>
<comment type="caution">
    <text evidence="2">The sequence shown here is derived from an EMBL/GenBank/DDBJ whole genome shotgun (WGS) entry which is preliminary data.</text>
</comment>
<name>A0A0W0YIZ5_9GAMM</name>
<proteinExistence type="inferred from homology"/>
<comment type="subcellular location">
    <subcellularLocation>
        <location evidence="1">Cytoplasm</location>
    </subcellularLocation>
</comment>
<evidence type="ECO:0000313" key="3">
    <source>
        <dbReference type="Proteomes" id="UP000054600"/>
    </source>
</evidence>
<keyword evidence="1" id="KW-0831">Ubiquinone biosynthesis</keyword>
<comment type="function">
    <text evidence="1">Required for efficient ubiquinone (coenzyme Q) biosynthesis. UbiK is probably an accessory factor of Ubi enzymes and facilitates ubiquinone biosynthesis by acting as an assembly factor, a targeting factor, or both.</text>
</comment>
<keyword evidence="1" id="KW-0963">Cytoplasm</keyword>
<dbReference type="InterPro" id="IPR007475">
    <property type="entry name" value="UbiK"/>
</dbReference>